<evidence type="ECO:0000313" key="1">
    <source>
        <dbReference type="EMBL" id="NIR76793.1"/>
    </source>
</evidence>
<sequence length="114" mass="12038">MPKRIGLTAGDTEPLELTIGARGESNLDNVSTVQAYFWRKGQNTNLVNAAAAGVSDSANKEISFPPAGATTTSGNAFGSSGMYLGYFLVTWSDGETTRHPNGDTLEVEVAPNRE</sequence>
<evidence type="ECO:0000313" key="2">
    <source>
        <dbReference type="Proteomes" id="UP000702544"/>
    </source>
</evidence>
<name>A0AAE4ZAU2_9BACT</name>
<organism evidence="1 2">
    <name type="scientific">Candidatus Kutchimonas denitrificans</name>
    <dbReference type="NCBI Taxonomy" id="3056748"/>
    <lineage>
        <taxon>Bacteria</taxon>
        <taxon>Pseudomonadati</taxon>
        <taxon>Gemmatimonadota</taxon>
        <taxon>Gemmatimonadia</taxon>
        <taxon>Candidatus Palauibacterales</taxon>
        <taxon>Candidatus Palauibacteraceae</taxon>
        <taxon>Candidatus Kutchimonas</taxon>
    </lineage>
</organism>
<accession>A0AAE4ZAU2</accession>
<protein>
    <submittedName>
        <fullName evidence="1">Uncharacterized protein</fullName>
    </submittedName>
</protein>
<dbReference type="EMBL" id="JAACAK010000148">
    <property type="protein sequence ID" value="NIR76793.1"/>
    <property type="molecule type" value="Genomic_DNA"/>
</dbReference>
<dbReference type="AlphaFoldDB" id="A0AAE4ZAU2"/>
<dbReference type="Proteomes" id="UP000702544">
    <property type="component" value="Unassembled WGS sequence"/>
</dbReference>
<comment type="caution">
    <text evidence="1">The sequence shown here is derived from an EMBL/GenBank/DDBJ whole genome shotgun (WGS) entry which is preliminary data.</text>
</comment>
<gene>
    <name evidence="1" type="ORF">GWO12_17080</name>
</gene>
<reference evidence="1 2" key="1">
    <citation type="submission" date="2020-01" db="EMBL/GenBank/DDBJ databases">
        <title>Genomes assembled from Gulf of Kutch pelagic sediment metagenomes.</title>
        <authorList>
            <person name="Chandrashekar M."/>
            <person name="Mahajan M.S."/>
            <person name="Dave K.J."/>
            <person name="Vatsa P."/>
            <person name="Nathani N.M."/>
        </authorList>
    </citation>
    <scope>NUCLEOTIDE SEQUENCE [LARGE SCALE GENOMIC DNA]</scope>
    <source>
        <strain evidence="1">KS3-K002</strain>
    </source>
</reference>
<proteinExistence type="predicted"/>